<dbReference type="PANTHER" id="PTHR37237">
    <property type="entry name" value="OS02G0567000 PROTEIN"/>
    <property type="match status" value="1"/>
</dbReference>
<dbReference type="RefSeq" id="XP_008797284.1">
    <property type="nucleotide sequence ID" value="XM_008799062.4"/>
</dbReference>
<dbReference type="OrthoDB" id="1629067at2759"/>
<dbReference type="Proteomes" id="UP000228380">
    <property type="component" value="Chromosome 15"/>
</dbReference>
<name>A0A8B7CEH3_PHODC</name>
<evidence type="ECO:0000313" key="3">
    <source>
        <dbReference type="RefSeq" id="XP_008797284.1"/>
    </source>
</evidence>
<sequence>MRGVGGPLLCIGDLLSDVADDDGGGDGGGDESLPPSSPTAVPPVPLRPSDLHQLFQENYGQLIESLAGTDHSWTDLTLKLCAALKTADNLVSSANSNVGLLLEKVAVLESIIKRGDSAVAIAKDIQIMQANKEAPFTIIVDDNDGGAGQKK</sequence>
<evidence type="ECO:0000256" key="1">
    <source>
        <dbReference type="SAM" id="MobiDB-lite"/>
    </source>
</evidence>
<protein>
    <submittedName>
        <fullName evidence="3">Uncharacterized protein LOC103712520</fullName>
    </submittedName>
</protein>
<proteinExistence type="predicted"/>
<dbReference type="GeneID" id="103712520"/>
<reference evidence="3" key="2">
    <citation type="submission" date="2025-08" db="UniProtKB">
        <authorList>
            <consortium name="RefSeq"/>
        </authorList>
    </citation>
    <scope>IDENTIFICATION</scope>
    <source>
        <tissue evidence="3">Young leaves</tissue>
    </source>
</reference>
<accession>A0A8B7CEH3</accession>
<dbReference type="AlphaFoldDB" id="A0A8B7CEH3"/>
<reference evidence="2" key="1">
    <citation type="journal article" date="2019" name="Nat. Commun.">
        <title>Genome-wide association mapping of date palm fruit traits.</title>
        <authorList>
            <person name="Hazzouri K.M."/>
            <person name="Gros-Balthazard M."/>
            <person name="Flowers J.M."/>
            <person name="Copetti D."/>
            <person name="Lemansour A."/>
            <person name="Lebrun M."/>
            <person name="Masmoudi K."/>
            <person name="Ferrand S."/>
            <person name="Dhar M.I."/>
            <person name="Fresquez Z.A."/>
            <person name="Rosas U."/>
            <person name="Zhang J."/>
            <person name="Talag J."/>
            <person name="Lee S."/>
            <person name="Kudrna D."/>
            <person name="Powell R.F."/>
            <person name="Leitch I.J."/>
            <person name="Krueger R.R."/>
            <person name="Wing R.A."/>
            <person name="Amiri K.M.A."/>
            <person name="Purugganan M.D."/>
        </authorList>
    </citation>
    <scope>NUCLEOTIDE SEQUENCE [LARGE SCALE GENOMIC DNA]</scope>
    <source>
        <strain evidence="2">cv. Khalas</strain>
    </source>
</reference>
<organism evidence="2 3">
    <name type="scientific">Phoenix dactylifera</name>
    <name type="common">Date palm</name>
    <dbReference type="NCBI Taxonomy" id="42345"/>
    <lineage>
        <taxon>Eukaryota</taxon>
        <taxon>Viridiplantae</taxon>
        <taxon>Streptophyta</taxon>
        <taxon>Embryophyta</taxon>
        <taxon>Tracheophyta</taxon>
        <taxon>Spermatophyta</taxon>
        <taxon>Magnoliopsida</taxon>
        <taxon>Liliopsida</taxon>
        <taxon>Arecaceae</taxon>
        <taxon>Coryphoideae</taxon>
        <taxon>Phoeniceae</taxon>
        <taxon>Phoenix</taxon>
    </lineage>
</organism>
<dbReference type="KEGG" id="pda:103712520"/>
<feature type="region of interest" description="Disordered" evidence="1">
    <location>
        <begin position="20"/>
        <end position="45"/>
    </location>
</feature>
<evidence type="ECO:0000313" key="2">
    <source>
        <dbReference type="Proteomes" id="UP000228380"/>
    </source>
</evidence>
<dbReference type="PANTHER" id="PTHR37237:SF1">
    <property type="entry name" value="OS02G0567000 PROTEIN"/>
    <property type="match status" value="1"/>
</dbReference>
<keyword evidence="2" id="KW-1185">Reference proteome</keyword>
<gene>
    <name evidence="3" type="primary">LOC103712520</name>
</gene>
<feature type="compositionally biased region" description="Pro residues" evidence="1">
    <location>
        <begin position="35"/>
        <end position="45"/>
    </location>
</feature>